<accession>A0ABT5JK25</accession>
<organism evidence="2 3">
    <name type="scientific">Erythrobacter fulvus</name>
    <dbReference type="NCBI Taxonomy" id="2987523"/>
    <lineage>
        <taxon>Bacteria</taxon>
        <taxon>Pseudomonadati</taxon>
        <taxon>Pseudomonadota</taxon>
        <taxon>Alphaproteobacteria</taxon>
        <taxon>Sphingomonadales</taxon>
        <taxon>Erythrobacteraceae</taxon>
        <taxon>Erythrobacter/Porphyrobacter group</taxon>
        <taxon>Erythrobacter</taxon>
    </lineage>
</organism>
<keyword evidence="3" id="KW-1185">Reference proteome</keyword>
<name>A0ABT5JK25_9SPHN</name>
<reference evidence="2 3" key="1">
    <citation type="submission" date="2022-10" db="EMBL/GenBank/DDBJ databases">
        <title>Erythrobacter sp. sf7 Genome sequencing.</title>
        <authorList>
            <person name="Park S."/>
        </authorList>
    </citation>
    <scope>NUCLEOTIDE SEQUENCE [LARGE SCALE GENOMIC DNA]</scope>
    <source>
        <strain evidence="3">sf7</strain>
    </source>
</reference>
<evidence type="ECO:0000313" key="3">
    <source>
        <dbReference type="Proteomes" id="UP001216558"/>
    </source>
</evidence>
<keyword evidence="1" id="KW-1133">Transmembrane helix</keyword>
<feature type="transmembrane region" description="Helical" evidence="1">
    <location>
        <begin position="15"/>
        <end position="34"/>
    </location>
</feature>
<comment type="caution">
    <text evidence="2">The sequence shown here is derived from an EMBL/GenBank/DDBJ whole genome shotgun (WGS) entry which is preliminary data.</text>
</comment>
<evidence type="ECO:0000313" key="2">
    <source>
        <dbReference type="EMBL" id="MDC8753022.1"/>
    </source>
</evidence>
<protein>
    <submittedName>
        <fullName evidence="2">Uncharacterized protein</fullName>
    </submittedName>
</protein>
<proteinExistence type="predicted"/>
<evidence type="ECO:0000256" key="1">
    <source>
        <dbReference type="SAM" id="Phobius"/>
    </source>
</evidence>
<keyword evidence="1" id="KW-0812">Transmembrane</keyword>
<gene>
    <name evidence="2" type="ORF">OIK40_00010</name>
</gene>
<sequence>MAADGQNDRLSGEEIFMILLLVIVIPVMLFAINFDSWPQVDRQLYRASRAESVRTGIAKYASHQTPSELSPLSADEAEQARPLPGRDQMIREGLEAAADTAQVSPEKESLLLSLIPSDFSLNGDGGPSAVSQAAYEQVKIKKPLLVNGEKVGNIEIYINSDGDPSVDMKEFVKPSIRENMKNFQIASRLSEKGIVRFKELREFGIDFRYSPTEDVIILNP</sequence>
<keyword evidence="1" id="KW-0472">Membrane</keyword>
<dbReference type="Proteomes" id="UP001216558">
    <property type="component" value="Unassembled WGS sequence"/>
</dbReference>
<dbReference type="EMBL" id="JAQQXQ010000001">
    <property type="protein sequence ID" value="MDC8753022.1"/>
    <property type="molecule type" value="Genomic_DNA"/>
</dbReference>
<dbReference type="RefSeq" id="WP_273675154.1">
    <property type="nucleotide sequence ID" value="NZ_JAQQXQ010000001.1"/>
</dbReference>